<dbReference type="EMBL" id="SPPD01000009">
    <property type="protein sequence ID" value="TFU97623.1"/>
    <property type="molecule type" value="Genomic_DNA"/>
</dbReference>
<evidence type="ECO:0000313" key="2">
    <source>
        <dbReference type="EMBL" id="TFU97623.1"/>
    </source>
</evidence>
<accession>A0A4Y9J9D1</accession>
<dbReference type="Pfam" id="PF18885">
    <property type="entry name" value="DUF5648"/>
    <property type="match status" value="1"/>
</dbReference>
<dbReference type="AlphaFoldDB" id="A0A4Y9J9D1"/>
<organism evidence="2 3">
    <name type="scientific">Streptococcus cuniculi</name>
    <dbReference type="NCBI Taxonomy" id="1432788"/>
    <lineage>
        <taxon>Bacteria</taxon>
        <taxon>Bacillati</taxon>
        <taxon>Bacillota</taxon>
        <taxon>Bacilli</taxon>
        <taxon>Lactobacillales</taxon>
        <taxon>Streptococcaceae</taxon>
        <taxon>Streptococcus</taxon>
    </lineage>
</organism>
<reference evidence="2 3" key="1">
    <citation type="submission" date="2019-03" db="EMBL/GenBank/DDBJ databases">
        <title>Diversity of the mouse oral microbiome.</title>
        <authorList>
            <person name="Joseph S."/>
            <person name="Aduse-Opoku J."/>
            <person name="Curtis M."/>
            <person name="Wade W."/>
            <person name="Hashim A."/>
        </authorList>
    </citation>
    <scope>NUCLEOTIDE SEQUENCE [LARGE SCALE GENOMIC DNA]</scope>
    <source>
        <strain evidence="2 3">WM131</strain>
    </source>
</reference>
<proteinExistence type="predicted"/>
<dbReference type="Proteomes" id="UP000297253">
    <property type="component" value="Unassembled WGS sequence"/>
</dbReference>
<feature type="domain" description="DUF5648" evidence="1">
    <location>
        <begin position="153"/>
        <end position="279"/>
    </location>
</feature>
<comment type="caution">
    <text evidence="2">The sequence shown here is derived from an EMBL/GenBank/DDBJ whole genome shotgun (WGS) entry which is preliminary data.</text>
</comment>
<dbReference type="RefSeq" id="WP_135182194.1">
    <property type="nucleotide sequence ID" value="NZ_SPPD01000009.1"/>
</dbReference>
<gene>
    <name evidence="2" type="ORF">E4T82_07315</name>
</gene>
<name>A0A4Y9J9D1_9STRE</name>
<dbReference type="InterPro" id="IPR043708">
    <property type="entry name" value="DUF5648"/>
</dbReference>
<protein>
    <recommendedName>
        <fullName evidence="1">DUF5648 domain-containing protein</fullName>
    </recommendedName>
</protein>
<evidence type="ECO:0000259" key="1">
    <source>
        <dbReference type="Pfam" id="PF18885"/>
    </source>
</evidence>
<sequence length="280" mass="32095">MKKYLTYIMAISSMLLICFTLTVHVEATTYIKHGEFYLDESTVPQGKVVVGQSGQIRPLQDGPLKDFQYAYGYDLMESSPANVLEVDEIGNWKAVNVGKATLVLYLNDSTQPFFDYINQHDITYKHDPGTIPDRPTIPIQRQFSVEVVPANSPVYRLYQPDLKVHLYTMDDNEYRVLGTRGWKQEGQAWTSNNASGTPVYRLYHPGLKVHLYTMDTNEYKVLATRGWKQEGEAYKSSGSTPVYRLYHAGIKKHLYTRDANEKNVLSTRGWKYEGVAWNVE</sequence>
<evidence type="ECO:0000313" key="3">
    <source>
        <dbReference type="Proteomes" id="UP000297253"/>
    </source>
</evidence>
<dbReference type="OrthoDB" id="2217676at2"/>